<evidence type="ECO:0000313" key="1">
    <source>
        <dbReference type="EMBL" id="KAD4180167.1"/>
    </source>
</evidence>
<dbReference type="Proteomes" id="UP000326396">
    <property type="component" value="Linkage Group LG4"/>
</dbReference>
<comment type="caution">
    <text evidence="1">The sequence shown here is derived from an EMBL/GenBank/DDBJ whole genome shotgun (WGS) entry which is preliminary data.</text>
</comment>
<name>A0A5N6N1I4_9ASTR</name>
<dbReference type="AlphaFoldDB" id="A0A5N6N1I4"/>
<dbReference type="EMBL" id="SZYD01000014">
    <property type="protein sequence ID" value="KAD4180167.1"/>
    <property type="molecule type" value="Genomic_DNA"/>
</dbReference>
<accession>A0A5N6N1I4</accession>
<gene>
    <name evidence="1" type="ORF">E3N88_28758</name>
</gene>
<evidence type="ECO:0000313" key="2">
    <source>
        <dbReference type="Proteomes" id="UP000326396"/>
    </source>
</evidence>
<protein>
    <submittedName>
        <fullName evidence="1">Uncharacterized protein</fullName>
    </submittedName>
</protein>
<proteinExistence type="predicted"/>
<sequence>MASKLINGGFAGEMAYRLAWRSGTRRTARMPFIRRLPFFLARIAQKGCLGLGVPPGRPGKPNKSNFVVSTRFSMISRLYSSFNID</sequence>
<reference evidence="1 2" key="1">
    <citation type="submission" date="2019-05" db="EMBL/GenBank/DDBJ databases">
        <title>Mikania micrantha, genome provides insights into the molecular mechanism of rapid growth.</title>
        <authorList>
            <person name="Liu B."/>
        </authorList>
    </citation>
    <scope>NUCLEOTIDE SEQUENCE [LARGE SCALE GENOMIC DNA]</scope>
    <source>
        <strain evidence="1">NLD-2019</strain>
        <tissue evidence="1">Leaf</tissue>
    </source>
</reference>
<organism evidence="1 2">
    <name type="scientific">Mikania micrantha</name>
    <name type="common">bitter vine</name>
    <dbReference type="NCBI Taxonomy" id="192012"/>
    <lineage>
        <taxon>Eukaryota</taxon>
        <taxon>Viridiplantae</taxon>
        <taxon>Streptophyta</taxon>
        <taxon>Embryophyta</taxon>
        <taxon>Tracheophyta</taxon>
        <taxon>Spermatophyta</taxon>
        <taxon>Magnoliopsida</taxon>
        <taxon>eudicotyledons</taxon>
        <taxon>Gunneridae</taxon>
        <taxon>Pentapetalae</taxon>
        <taxon>asterids</taxon>
        <taxon>campanulids</taxon>
        <taxon>Asterales</taxon>
        <taxon>Asteraceae</taxon>
        <taxon>Asteroideae</taxon>
        <taxon>Heliantheae alliance</taxon>
        <taxon>Eupatorieae</taxon>
        <taxon>Mikania</taxon>
    </lineage>
</organism>
<keyword evidence="2" id="KW-1185">Reference proteome</keyword>